<dbReference type="Proteomes" id="UP001214250">
    <property type="component" value="Chromosome 2"/>
</dbReference>
<dbReference type="EMBL" id="CP117812">
    <property type="protein sequence ID" value="WDE98379.1"/>
    <property type="molecule type" value="Genomic_DNA"/>
</dbReference>
<name>A0ABY7W074_9BACT</name>
<feature type="compositionally biased region" description="Polar residues" evidence="2">
    <location>
        <begin position="188"/>
        <end position="200"/>
    </location>
</feature>
<dbReference type="SUPFAM" id="SSF54523">
    <property type="entry name" value="Pili subunits"/>
    <property type="match status" value="1"/>
</dbReference>
<keyword evidence="4" id="KW-1185">Reference proteome</keyword>
<evidence type="ECO:0000313" key="3">
    <source>
        <dbReference type="EMBL" id="WDE98379.1"/>
    </source>
</evidence>
<sequence length="236" mass="25849">MKTRKLMKRFSIFEVLAVLVILSILASLIFNSMSTARDEAKRAVCLNNLKQIQNVVEVYRKDHRATPRAISEHDFSFAAEYVDENSIGMFRCPGDDQEVASLDSDIFLPSLNKGTSYIYIPADEDVLGMTELEMKIEDINEFLIVYDKDSRFHNGRFNVLYLHGTNAGNGGIATTRSNQPNITPPNVPNGTGDQGPNNNGWGSGDQAAPGNSGSNNRAENDAGGRNNPVHGTANPD</sequence>
<organism evidence="3 4">
    <name type="scientific">Lentisphaera profundi</name>
    <dbReference type="NCBI Taxonomy" id="1658616"/>
    <lineage>
        <taxon>Bacteria</taxon>
        <taxon>Pseudomonadati</taxon>
        <taxon>Lentisphaerota</taxon>
        <taxon>Lentisphaeria</taxon>
        <taxon>Lentisphaerales</taxon>
        <taxon>Lentisphaeraceae</taxon>
        <taxon>Lentisphaera</taxon>
    </lineage>
</organism>
<proteinExistence type="predicted"/>
<evidence type="ECO:0000313" key="4">
    <source>
        <dbReference type="Proteomes" id="UP001214250"/>
    </source>
</evidence>
<accession>A0ABY7W074</accession>
<dbReference type="PRINTS" id="PR00813">
    <property type="entry name" value="BCTERIALGSPG"/>
</dbReference>
<reference evidence="3 4" key="1">
    <citation type="submission" date="2023-02" db="EMBL/GenBank/DDBJ databases">
        <title>Genome sequence of Lentisphaera profundi SAORIC-696.</title>
        <authorList>
            <person name="Kim e."/>
            <person name="Cho J.-C."/>
            <person name="Choi A."/>
            <person name="Kang I."/>
        </authorList>
    </citation>
    <scope>NUCLEOTIDE SEQUENCE [LARGE SCALE GENOMIC DNA]</scope>
    <source>
        <strain evidence="3 4">SAORIC-696</strain>
    </source>
</reference>
<dbReference type="RefSeq" id="WP_274153253.1">
    <property type="nucleotide sequence ID" value="NZ_CP117812.1"/>
</dbReference>
<evidence type="ECO:0000256" key="1">
    <source>
        <dbReference type="ARBA" id="ARBA00022481"/>
    </source>
</evidence>
<dbReference type="InterPro" id="IPR000983">
    <property type="entry name" value="Bac_GSPG_pilin"/>
</dbReference>
<dbReference type="Gene3D" id="3.30.700.10">
    <property type="entry name" value="Glycoprotein, Type 4 Pilin"/>
    <property type="match status" value="1"/>
</dbReference>
<feature type="region of interest" description="Disordered" evidence="2">
    <location>
        <begin position="171"/>
        <end position="236"/>
    </location>
</feature>
<keyword evidence="1" id="KW-0488">Methylation</keyword>
<protein>
    <submittedName>
        <fullName evidence="3">Type II secretion system protein</fullName>
    </submittedName>
</protein>
<dbReference type="InterPro" id="IPR045584">
    <property type="entry name" value="Pilin-like"/>
</dbReference>
<evidence type="ECO:0000256" key="2">
    <source>
        <dbReference type="SAM" id="MobiDB-lite"/>
    </source>
</evidence>
<gene>
    <name evidence="3" type="ORF">PQO03_21435</name>
</gene>